<reference evidence="1 2" key="1">
    <citation type="journal article" date="2006" name="J. Bacteriol.">
        <title>Comparison of the genome sequence of the poultry pathogen Bordetella avium with those of B. bronchiseptica, B. pertussis, and B. parapertussis reveals extensive diversity in surface structures associated with host interaction.</title>
        <authorList>
            <person name="Sebaihia M."/>
            <person name="Preston A."/>
            <person name="Maskell D.J."/>
            <person name="Kuzmiak H."/>
            <person name="Connell T.D."/>
            <person name="King N.D."/>
            <person name="Orndorff P.E."/>
            <person name="Miyamoto D.M."/>
            <person name="Thomson N.R."/>
            <person name="Harris D."/>
            <person name="Goble A."/>
            <person name="Lord A."/>
            <person name="Murphy L."/>
            <person name="Quail M.A."/>
            <person name="Rutter S."/>
            <person name="Squares R."/>
            <person name="Squares S."/>
            <person name="Woodward J."/>
            <person name="Parkhill J."/>
            <person name="Temple L.M."/>
        </authorList>
    </citation>
    <scope>NUCLEOTIDE SEQUENCE [LARGE SCALE GENOMIC DNA]</scope>
    <source>
        <strain evidence="1 2">197N</strain>
    </source>
</reference>
<dbReference type="Pfam" id="PF07173">
    <property type="entry name" value="GRDP-like"/>
    <property type="match status" value="1"/>
</dbReference>
<dbReference type="KEGG" id="bav:BAV1057"/>
<evidence type="ECO:0000313" key="2">
    <source>
        <dbReference type="Proteomes" id="UP000001977"/>
    </source>
</evidence>
<organism evidence="1 2">
    <name type="scientific">Bordetella avium (strain 197N)</name>
    <dbReference type="NCBI Taxonomy" id="360910"/>
    <lineage>
        <taxon>Bacteria</taxon>
        <taxon>Pseudomonadati</taxon>
        <taxon>Pseudomonadota</taxon>
        <taxon>Betaproteobacteria</taxon>
        <taxon>Burkholderiales</taxon>
        <taxon>Alcaligenaceae</taxon>
        <taxon>Bordetella</taxon>
    </lineage>
</organism>
<dbReference type="EMBL" id="AM167904">
    <property type="protein sequence ID" value="CAJ48666.1"/>
    <property type="molecule type" value="Genomic_DNA"/>
</dbReference>
<dbReference type="eggNOG" id="COG4278">
    <property type="taxonomic scope" value="Bacteria"/>
</dbReference>
<feature type="non-terminal residue" evidence="1">
    <location>
        <position position="1"/>
    </location>
</feature>
<dbReference type="Proteomes" id="UP000001977">
    <property type="component" value="Chromosome"/>
</dbReference>
<evidence type="ECO:0000313" key="1">
    <source>
        <dbReference type="EMBL" id="CAJ48666.1"/>
    </source>
</evidence>
<protein>
    <submittedName>
        <fullName evidence="1">Uncharacterized protein</fullName>
    </submittedName>
</protein>
<dbReference type="AlphaFoldDB" id="Q2KUY1"/>
<sequence>VQNLDRKRGAFRTSAIKNFLYLSKKYHHRDRRLVPSMEIDEIWHHHILDTKSYFFDSEKIFGTYFHHDPYFGTRGEADQQNLNDAFAFTQKLHVLEFGYRIPAIWGKCRELLA</sequence>
<dbReference type="HOGENOM" id="CLU_2138621_0_0_4"/>
<name>Q2KUY1_BORA1</name>
<dbReference type="PANTHER" id="PTHR34365">
    <property type="entry name" value="ENOLASE (DUF1399)"/>
    <property type="match status" value="1"/>
</dbReference>
<keyword evidence="2" id="KW-1185">Reference proteome</keyword>
<gene>
    <name evidence="1" type="ordered locus">BAV1057</name>
</gene>
<proteinExistence type="predicted"/>
<accession>Q2KUY1</accession>
<dbReference type="PANTHER" id="PTHR34365:SF7">
    <property type="entry name" value="GLYCINE-RICH DOMAIN-CONTAINING PROTEIN 1"/>
    <property type="match status" value="1"/>
</dbReference>
<dbReference type="InterPro" id="IPR009836">
    <property type="entry name" value="GRDP-like"/>
</dbReference>